<proteinExistence type="predicted"/>
<dbReference type="EMBL" id="KV460275">
    <property type="protein sequence ID" value="OBT92026.2"/>
    <property type="molecule type" value="Genomic_DNA"/>
</dbReference>
<dbReference type="Gene3D" id="4.10.240.10">
    <property type="entry name" value="Zn(2)-C6 fungal-type DNA-binding domain"/>
    <property type="match status" value="1"/>
</dbReference>
<dbReference type="Proteomes" id="UP000091956">
    <property type="component" value="Unassembled WGS sequence"/>
</dbReference>
<accession>A0A1B8G871</accession>
<keyword evidence="2" id="KW-0539">Nucleus</keyword>
<protein>
    <recommendedName>
        <fullName evidence="4">Zn(2)-C6 fungal-type domain-containing protein</fullName>
    </recommendedName>
</protein>
<sequence>MNTPDLTTWSHPDGMDQYGAVANRVALFQLGLDYDFSAADFNDPFEFNASGSQFPPIDFPAPATSSTDSRPRPKTRVSLACIPCRSRHTKCDAISPACTQCIGSGKTCVYAESRRGRGKLAILEQRQISSNGGTQVESEERQSRSASGANSTTHSMDSTSSSFYLRTSPIDLSPVGTANETTAGCISEPENSSKLLDLYYAFFHDAHPYVLPQKFLNQRLQTDSDSLQHVLPVLEFIGSLFDQGSDRSSMQERAESPLLIDSLPANGFSVQALLTFAIAVHSCDEFTNARVILDRAIRIALSINMNSEAFATSNGEGSAVLAESWRRTWWFLFLTDSIFAGIRNCPSFALQDIKSDVNLPCEDADYNAGNIPRPYTLEEYNSREFAGEELKFSSCAYLVDLGYIAGSILALGTEPQGTFEPAVISADAKLMNWFMYLPKEKQLVVEDPGKVDEVMFHAIMLYNTLKVYLHRPRSQLAYGSVERNSRCAHPPSEKLVEEEQRAFDFHTTKVLEAAEAGTGLFTLPSSFTTHSPLAICGLTLLILAQMSACRFKLKGAEYKAARDRVRLGLGAIKVLGKVWPIGHVTVGEIQTIARDVLSLQRPGDDGTIANNSNGSTGSDGSLEVVMT</sequence>
<dbReference type="SUPFAM" id="SSF57701">
    <property type="entry name" value="Zn2/Cys6 DNA-binding domain"/>
    <property type="match status" value="1"/>
</dbReference>
<dbReference type="Pfam" id="PF04082">
    <property type="entry name" value="Fungal_trans"/>
    <property type="match status" value="1"/>
</dbReference>
<feature type="compositionally biased region" description="Polar residues" evidence="3">
    <location>
        <begin position="126"/>
        <end position="136"/>
    </location>
</feature>
<evidence type="ECO:0000313" key="6">
    <source>
        <dbReference type="Proteomes" id="UP000091956"/>
    </source>
</evidence>
<dbReference type="PANTHER" id="PTHR47431">
    <property type="entry name" value="ZN(II)2CYS6 TRANSCRIPTION FACTOR (EUROFUNG)-RELATED"/>
    <property type="match status" value="1"/>
</dbReference>
<dbReference type="STRING" id="342668.A0A1B8G871"/>
<gene>
    <name evidence="5" type="ORF">VE01_10285</name>
</gene>
<dbReference type="PANTHER" id="PTHR47431:SF4">
    <property type="entry name" value="ZN(II)2CYS6 TRANSCRIPTION FACTOR (EUROFUNG)"/>
    <property type="match status" value="1"/>
</dbReference>
<dbReference type="AlphaFoldDB" id="A0A1B8G871"/>
<feature type="compositionally biased region" description="Low complexity" evidence="3">
    <location>
        <begin position="610"/>
        <end position="621"/>
    </location>
</feature>
<dbReference type="CDD" id="cd12148">
    <property type="entry name" value="fungal_TF_MHR"/>
    <property type="match status" value="1"/>
</dbReference>
<dbReference type="GO" id="GO:0006351">
    <property type="term" value="P:DNA-templated transcription"/>
    <property type="evidence" value="ECO:0007669"/>
    <property type="project" value="InterPro"/>
</dbReference>
<dbReference type="GO" id="GO:0003677">
    <property type="term" value="F:DNA binding"/>
    <property type="evidence" value="ECO:0007669"/>
    <property type="project" value="InterPro"/>
</dbReference>
<organism evidence="5 6">
    <name type="scientific">Pseudogymnoascus verrucosus</name>
    <dbReference type="NCBI Taxonomy" id="342668"/>
    <lineage>
        <taxon>Eukaryota</taxon>
        <taxon>Fungi</taxon>
        <taxon>Dikarya</taxon>
        <taxon>Ascomycota</taxon>
        <taxon>Pezizomycotina</taxon>
        <taxon>Leotiomycetes</taxon>
        <taxon>Thelebolales</taxon>
        <taxon>Thelebolaceae</taxon>
        <taxon>Pseudogymnoascus</taxon>
    </lineage>
</organism>
<dbReference type="InterPro" id="IPR001138">
    <property type="entry name" value="Zn2Cys6_DnaBD"/>
</dbReference>
<dbReference type="RefSeq" id="XP_018125759.2">
    <property type="nucleotide sequence ID" value="XM_018279688.2"/>
</dbReference>
<feature type="compositionally biased region" description="Low complexity" evidence="3">
    <location>
        <begin position="151"/>
        <end position="161"/>
    </location>
</feature>
<dbReference type="GeneID" id="28843671"/>
<evidence type="ECO:0000313" key="5">
    <source>
        <dbReference type="EMBL" id="OBT92026.2"/>
    </source>
</evidence>
<dbReference type="InterPro" id="IPR036864">
    <property type="entry name" value="Zn2-C6_fun-type_DNA-bd_sf"/>
</dbReference>
<feature type="domain" description="Zn(2)-C6 fungal-type" evidence="4">
    <location>
        <begin position="80"/>
        <end position="110"/>
    </location>
</feature>
<dbReference type="CDD" id="cd00067">
    <property type="entry name" value="GAL4"/>
    <property type="match status" value="1"/>
</dbReference>
<dbReference type="SMART" id="SM00906">
    <property type="entry name" value="Fungal_trans"/>
    <property type="match status" value="1"/>
</dbReference>
<keyword evidence="6" id="KW-1185">Reference proteome</keyword>
<evidence type="ECO:0000256" key="1">
    <source>
        <dbReference type="ARBA" id="ARBA00022723"/>
    </source>
</evidence>
<name>A0A1B8G871_9PEZI</name>
<evidence type="ECO:0000259" key="4">
    <source>
        <dbReference type="PROSITE" id="PS50048"/>
    </source>
</evidence>
<evidence type="ECO:0000256" key="3">
    <source>
        <dbReference type="SAM" id="MobiDB-lite"/>
    </source>
</evidence>
<keyword evidence="1" id="KW-0479">Metal-binding</keyword>
<reference evidence="5 6" key="1">
    <citation type="submission" date="2016-03" db="EMBL/GenBank/DDBJ databases">
        <title>Comparative genomics of Pseudogymnoascus destructans, the fungus causing white-nose syndrome of bats.</title>
        <authorList>
            <person name="Palmer J.M."/>
            <person name="Drees K.P."/>
            <person name="Foster J.T."/>
            <person name="Lindner D.L."/>
        </authorList>
    </citation>
    <scope>NUCLEOTIDE SEQUENCE [LARGE SCALE GENOMIC DNA]</scope>
    <source>
        <strain evidence="5 6">UAMH 10579</strain>
    </source>
</reference>
<feature type="region of interest" description="Disordered" evidence="3">
    <location>
        <begin position="123"/>
        <end position="161"/>
    </location>
</feature>
<dbReference type="InterPro" id="IPR007219">
    <property type="entry name" value="XnlR_reg_dom"/>
</dbReference>
<dbReference type="GO" id="GO:0008270">
    <property type="term" value="F:zinc ion binding"/>
    <property type="evidence" value="ECO:0007669"/>
    <property type="project" value="InterPro"/>
</dbReference>
<dbReference type="PROSITE" id="PS00463">
    <property type="entry name" value="ZN2_CY6_FUNGAL_1"/>
    <property type="match status" value="1"/>
</dbReference>
<reference evidence="6" key="2">
    <citation type="journal article" date="2018" name="Nat. Commun.">
        <title>Extreme sensitivity to ultraviolet light in the fungal pathogen causing white-nose syndrome of bats.</title>
        <authorList>
            <person name="Palmer J.M."/>
            <person name="Drees K.P."/>
            <person name="Foster J.T."/>
            <person name="Lindner D.L."/>
        </authorList>
    </citation>
    <scope>NUCLEOTIDE SEQUENCE [LARGE SCALE GENOMIC DNA]</scope>
    <source>
        <strain evidence="6">UAMH 10579</strain>
    </source>
</reference>
<dbReference type="PROSITE" id="PS50048">
    <property type="entry name" value="ZN2_CY6_FUNGAL_2"/>
    <property type="match status" value="1"/>
</dbReference>
<feature type="region of interest" description="Disordered" evidence="3">
    <location>
        <begin position="52"/>
        <end position="74"/>
    </location>
</feature>
<dbReference type="SMART" id="SM00066">
    <property type="entry name" value="GAL4"/>
    <property type="match status" value="1"/>
</dbReference>
<evidence type="ECO:0000256" key="2">
    <source>
        <dbReference type="ARBA" id="ARBA00023242"/>
    </source>
</evidence>
<dbReference type="GO" id="GO:0000981">
    <property type="term" value="F:DNA-binding transcription factor activity, RNA polymerase II-specific"/>
    <property type="evidence" value="ECO:0007669"/>
    <property type="project" value="InterPro"/>
</dbReference>
<feature type="region of interest" description="Disordered" evidence="3">
    <location>
        <begin position="604"/>
        <end position="627"/>
    </location>
</feature>
<dbReference type="Pfam" id="PF00172">
    <property type="entry name" value="Zn_clus"/>
    <property type="match status" value="1"/>
</dbReference>